<evidence type="ECO:0000313" key="2">
    <source>
        <dbReference type="EMBL" id="KIY48479.1"/>
    </source>
</evidence>
<feature type="transmembrane region" description="Helical" evidence="1">
    <location>
        <begin position="131"/>
        <end position="150"/>
    </location>
</feature>
<dbReference type="Proteomes" id="UP000054144">
    <property type="component" value="Unassembled WGS sequence"/>
</dbReference>
<gene>
    <name evidence="2" type="ORF">FISHEDRAFT_58972</name>
</gene>
<organism evidence="2 3">
    <name type="scientific">Fistulina hepatica ATCC 64428</name>
    <dbReference type="NCBI Taxonomy" id="1128425"/>
    <lineage>
        <taxon>Eukaryota</taxon>
        <taxon>Fungi</taxon>
        <taxon>Dikarya</taxon>
        <taxon>Basidiomycota</taxon>
        <taxon>Agaricomycotina</taxon>
        <taxon>Agaricomycetes</taxon>
        <taxon>Agaricomycetidae</taxon>
        <taxon>Agaricales</taxon>
        <taxon>Fistulinaceae</taxon>
        <taxon>Fistulina</taxon>
    </lineage>
</organism>
<keyword evidence="3" id="KW-1185">Reference proteome</keyword>
<keyword evidence="1" id="KW-0472">Membrane</keyword>
<keyword evidence="1" id="KW-0812">Transmembrane</keyword>
<feature type="transmembrane region" description="Helical" evidence="1">
    <location>
        <begin position="33"/>
        <end position="52"/>
    </location>
</feature>
<keyword evidence="1" id="KW-1133">Transmembrane helix</keyword>
<protein>
    <submittedName>
        <fullName evidence="2">Uncharacterized protein</fullName>
    </submittedName>
</protein>
<feature type="transmembrane region" description="Helical" evidence="1">
    <location>
        <begin position="156"/>
        <end position="176"/>
    </location>
</feature>
<reference evidence="2 3" key="1">
    <citation type="journal article" date="2015" name="Fungal Genet. Biol.">
        <title>Evolution of novel wood decay mechanisms in Agaricales revealed by the genome sequences of Fistulina hepatica and Cylindrobasidium torrendii.</title>
        <authorList>
            <person name="Floudas D."/>
            <person name="Held B.W."/>
            <person name="Riley R."/>
            <person name="Nagy L.G."/>
            <person name="Koehler G."/>
            <person name="Ransdell A.S."/>
            <person name="Younus H."/>
            <person name="Chow J."/>
            <person name="Chiniquy J."/>
            <person name="Lipzen A."/>
            <person name="Tritt A."/>
            <person name="Sun H."/>
            <person name="Haridas S."/>
            <person name="LaButti K."/>
            <person name="Ohm R.A."/>
            <person name="Kues U."/>
            <person name="Blanchette R.A."/>
            <person name="Grigoriev I.V."/>
            <person name="Minto R.E."/>
            <person name="Hibbett D.S."/>
        </authorList>
    </citation>
    <scope>NUCLEOTIDE SEQUENCE [LARGE SCALE GENOMIC DNA]</scope>
    <source>
        <strain evidence="2 3">ATCC 64428</strain>
    </source>
</reference>
<accession>A0A0D7ADK1</accession>
<dbReference type="EMBL" id="KN881833">
    <property type="protein sequence ID" value="KIY48479.1"/>
    <property type="molecule type" value="Genomic_DNA"/>
</dbReference>
<dbReference type="AlphaFoldDB" id="A0A0D7ADK1"/>
<name>A0A0D7ADK1_9AGAR</name>
<evidence type="ECO:0000256" key="1">
    <source>
        <dbReference type="SAM" id="Phobius"/>
    </source>
</evidence>
<proteinExistence type="predicted"/>
<evidence type="ECO:0000313" key="3">
    <source>
        <dbReference type="Proteomes" id="UP000054144"/>
    </source>
</evidence>
<sequence>MPALSSSLLETLSYSSGFPLQSIVTPPANIEDPVMYALNLIALFMYVVLIEWTRRCAGEIRREIWENAIMAWLEAMPRRPGYGNIDVKAPHLQVLARSGAVTDTRRALYTLSDTALSVMMLRVRPTFKQQATLSIFYLIQFTGAIITLTMAIYGGWLAMLVILAGAFVGHFSANLCGQEIWRKDPGVALPVNDSAC</sequence>